<dbReference type="SUPFAM" id="SSF51735">
    <property type="entry name" value="NAD(P)-binding Rossmann-fold domains"/>
    <property type="match status" value="1"/>
</dbReference>
<protein>
    <submittedName>
        <fullName evidence="3">UDP-glucose 4-epimerase</fullName>
    </submittedName>
</protein>
<accession>A0A6V8PKA2</accession>
<dbReference type="Gene3D" id="3.40.50.720">
    <property type="entry name" value="NAD(P)-binding Rossmann-like Domain"/>
    <property type="match status" value="1"/>
</dbReference>
<feature type="domain" description="NAD-dependent epimerase/dehydratase" evidence="2">
    <location>
        <begin position="21"/>
        <end position="253"/>
    </location>
</feature>
<comment type="similarity">
    <text evidence="1">Belongs to the NAD(P)-dependent epimerase/dehydratase family.</text>
</comment>
<dbReference type="Gene3D" id="3.90.25.10">
    <property type="entry name" value="UDP-galactose 4-epimerase, domain 1"/>
    <property type="match status" value="1"/>
</dbReference>
<comment type="caution">
    <text evidence="3">The sequence shown here is derived from an EMBL/GenBank/DDBJ whole genome shotgun (WGS) entry which is preliminary data.</text>
</comment>
<gene>
    <name evidence="3" type="ORF">HKBW3S42_01009</name>
</gene>
<dbReference type="InterPro" id="IPR036291">
    <property type="entry name" value="NAD(P)-bd_dom_sf"/>
</dbReference>
<dbReference type="PRINTS" id="PR01713">
    <property type="entry name" value="NUCEPIMERASE"/>
</dbReference>
<organism evidence="3 4">
    <name type="scientific">Candidatus Hakubella thermalkaliphila</name>
    <dbReference type="NCBI Taxonomy" id="2754717"/>
    <lineage>
        <taxon>Bacteria</taxon>
        <taxon>Bacillati</taxon>
        <taxon>Actinomycetota</taxon>
        <taxon>Actinomycetota incertae sedis</taxon>
        <taxon>Candidatus Hakubellales</taxon>
        <taxon>Candidatus Hakubellaceae</taxon>
        <taxon>Candidatus Hakubella</taxon>
    </lineage>
</organism>
<reference evidence="3 4" key="1">
    <citation type="journal article" date="2020" name="Front. Microbiol.">
        <title>Single-cell genomics of novel Actinobacteria with the Wood-Ljungdahl pathway discovered in a serpentinizing system.</title>
        <authorList>
            <person name="Merino N."/>
            <person name="Kawai M."/>
            <person name="Boyd E.S."/>
            <person name="Colman D.R."/>
            <person name="McGlynn S.E."/>
            <person name="Nealson K.H."/>
            <person name="Kurokawa K."/>
            <person name="Hongoh Y."/>
        </authorList>
    </citation>
    <scope>NUCLEOTIDE SEQUENCE [LARGE SCALE GENOMIC DNA]</scope>
    <source>
        <strain evidence="3 4">S42</strain>
    </source>
</reference>
<evidence type="ECO:0000313" key="4">
    <source>
        <dbReference type="Proteomes" id="UP000568877"/>
    </source>
</evidence>
<proteinExistence type="inferred from homology"/>
<sequence>MIQKRCNRVLDSLEGERDVKILVTGGAGFIGSHVVDRYIQDGHTVTVVDDLSTGDERNLNPEAYFFKFDIRDSDLEELFAYSGFDVVNHHAAQIDVRKSVGDPRHDAGVNIVGSINLLECSRKHSVKKFIYISTGGAVYGEPAWLPVQEDHPINPKCHYGISKHTAEHYLHLYSILYGLRYTIFRYPNVYGPRQNPYGEAGVNAIFIGKMLSGECPTIFGDGEQLRDYVYIDDIVEANVLALTAGDNEVFNLGSGVGTSVNEIFQLLKKMIGFSGRPHYAPLRPGEIRQIYLDSSKARRMLGWEVKTDLKEGLQRTVEWFRDNDRWKF</sequence>
<name>A0A6V8PKA2_9ACTN</name>
<dbReference type="InterPro" id="IPR001509">
    <property type="entry name" value="Epimerase_deHydtase"/>
</dbReference>
<dbReference type="Pfam" id="PF01370">
    <property type="entry name" value="Epimerase"/>
    <property type="match status" value="1"/>
</dbReference>
<dbReference type="PANTHER" id="PTHR43000">
    <property type="entry name" value="DTDP-D-GLUCOSE 4,6-DEHYDRATASE-RELATED"/>
    <property type="match status" value="1"/>
</dbReference>
<evidence type="ECO:0000313" key="3">
    <source>
        <dbReference type="EMBL" id="GFP32703.1"/>
    </source>
</evidence>
<evidence type="ECO:0000256" key="1">
    <source>
        <dbReference type="ARBA" id="ARBA00007637"/>
    </source>
</evidence>
<dbReference type="Proteomes" id="UP000568877">
    <property type="component" value="Unassembled WGS sequence"/>
</dbReference>
<dbReference type="EMBL" id="BLSA01000132">
    <property type="protein sequence ID" value="GFP32703.1"/>
    <property type="molecule type" value="Genomic_DNA"/>
</dbReference>
<evidence type="ECO:0000259" key="2">
    <source>
        <dbReference type="Pfam" id="PF01370"/>
    </source>
</evidence>
<dbReference type="AlphaFoldDB" id="A0A6V8PKA2"/>